<dbReference type="InParanoid" id="A0A409XEK8"/>
<gene>
    <name evidence="2" type="ORF">CVT25_006449</name>
</gene>
<evidence type="ECO:0000313" key="2">
    <source>
        <dbReference type="EMBL" id="PPQ89077.1"/>
    </source>
</evidence>
<keyword evidence="1" id="KW-0812">Transmembrane</keyword>
<proteinExistence type="predicted"/>
<dbReference type="AlphaFoldDB" id="A0A409XEK8"/>
<feature type="transmembrane region" description="Helical" evidence="1">
    <location>
        <begin position="33"/>
        <end position="51"/>
    </location>
</feature>
<keyword evidence="1" id="KW-1133">Transmembrane helix</keyword>
<comment type="caution">
    <text evidence="2">The sequence shown here is derived from an EMBL/GenBank/DDBJ whole genome shotgun (WGS) entry which is preliminary data.</text>
</comment>
<keyword evidence="3" id="KW-1185">Reference proteome</keyword>
<dbReference type="EMBL" id="NHYD01001946">
    <property type="protein sequence ID" value="PPQ89077.1"/>
    <property type="molecule type" value="Genomic_DNA"/>
</dbReference>
<reference evidence="2 3" key="1">
    <citation type="journal article" date="2018" name="Evol. Lett.">
        <title>Horizontal gene cluster transfer increased hallucinogenic mushroom diversity.</title>
        <authorList>
            <person name="Reynolds H.T."/>
            <person name="Vijayakumar V."/>
            <person name="Gluck-Thaler E."/>
            <person name="Korotkin H.B."/>
            <person name="Matheny P.B."/>
            <person name="Slot J.C."/>
        </authorList>
    </citation>
    <scope>NUCLEOTIDE SEQUENCE [LARGE SCALE GENOMIC DNA]</scope>
    <source>
        <strain evidence="2 3">2631</strain>
    </source>
</reference>
<keyword evidence="1" id="KW-0472">Membrane</keyword>
<dbReference type="STRING" id="93625.A0A409XEK8"/>
<sequence length="82" mass="9477">MGHGPLKIDPAIERFNTMREEAYLNFRWTRRTIRTGILGFIVVPVAVYYLADQYNLRYSWAGTLKGEPLSIKARASQENTEN</sequence>
<protein>
    <recommendedName>
        <fullName evidence="4">NADH-ubiquinone oxidoreductase B15 subunit</fullName>
    </recommendedName>
</protein>
<dbReference type="PANTHER" id="PTHR39476:SF1">
    <property type="entry name" value="NADH DEHYDROGENASE [UBIQUINONE] 1 BETA SUBCOMPLEX SUBUNIT 4"/>
    <property type="match status" value="1"/>
</dbReference>
<name>A0A409XEK8_PSICY</name>
<dbReference type="Proteomes" id="UP000283269">
    <property type="component" value="Unassembled WGS sequence"/>
</dbReference>
<organism evidence="2 3">
    <name type="scientific">Psilocybe cyanescens</name>
    <dbReference type="NCBI Taxonomy" id="93625"/>
    <lineage>
        <taxon>Eukaryota</taxon>
        <taxon>Fungi</taxon>
        <taxon>Dikarya</taxon>
        <taxon>Basidiomycota</taxon>
        <taxon>Agaricomycotina</taxon>
        <taxon>Agaricomycetes</taxon>
        <taxon>Agaricomycetidae</taxon>
        <taxon>Agaricales</taxon>
        <taxon>Agaricineae</taxon>
        <taxon>Strophariaceae</taxon>
        <taxon>Psilocybe</taxon>
    </lineage>
</organism>
<dbReference type="PANTHER" id="PTHR39476">
    <property type="entry name" value="NADH:UBIQUINONE OXIDOREDUCTASE 6.6KD SUBUNIT"/>
    <property type="match status" value="1"/>
</dbReference>
<accession>A0A409XEK8</accession>
<dbReference type="OrthoDB" id="15108at2759"/>
<evidence type="ECO:0000313" key="3">
    <source>
        <dbReference type="Proteomes" id="UP000283269"/>
    </source>
</evidence>
<evidence type="ECO:0008006" key="4">
    <source>
        <dbReference type="Google" id="ProtNLM"/>
    </source>
</evidence>
<evidence type="ECO:0000256" key="1">
    <source>
        <dbReference type="SAM" id="Phobius"/>
    </source>
</evidence>